<reference evidence="1" key="1">
    <citation type="submission" date="2020-02" db="EMBL/GenBank/DDBJ databases">
        <authorList>
            <person name="Scholz U."/>
            <person name="Mascher M."/>
            <person name="Fiebig A."/>
        </authorList>
    </citation>
    <scope>NUCLEOTIDE SEQUENCE</scope>
</reference>
<evidence type="ECO:0000313" key="2">
    <source>
        <dbReference type="Proteomes" id="UP000663760"/>
    </source>
</evidence>
<accession>A0A7I8LCG7</accession>
<dbReference type="AlphaFoldDB" id="A0A7I8LCG7"/>
<dbReference type="Proteomes" id="UP000663760">
    <property type="component" value="Chromosome 14"/>
</dbReference>
<dbReference type="EMBL" id="LR746277">
    <property type="protein sequence ID" value="CAA7407699.1"/>
    <property type="molecule type" value="Genomic_DNA"/>
</dbReference>
<sequence>MIGASLVLGEPRDPHRSIIFSERREDFLINKL</sequence>
<proteinExistence type="predicted"/>
<evidence type="ECO:0000313" key="1">
    <source>
        <dbReference type="EMBL" id="CAA7407699.1"/>
    </source>
</evidence>
<keyword evidence="2" id="KW-1185">Reference proteome</keyword>
<gene>
    <name evidence="1" type="ORF">SI8410_14018377</name>
</gene>
<name>A0A7I8LCG7_SPIIN</name>
<protein>
    <submittedName>
        <fullName evidence="1">Uncharacterized protein</fullName>
    </submittedName>
</protein>
<organism evidence="1 2">
    <name type="scientific">Spirodela intermedia</name>
    <name type="common">Intermediate duckweed</name>
    <dbReference type="NCBI Taxonomy" id="51605"/>
    <lineage>
        <taxon>Eukaryota</taxon>
        <taxon>Viridiplantae</taxon>
        <taxon>Streptophyta</taxon>
        <taxon>Embryophyta</taxon>
        <taxon>Tracheophyta</taxon>
        <taxon>Spermatophyta</taxon>
        <taxon>Magnoliopsida</taxon>
        <taxon>Liliopsida</taxon>
        <taxon>Araceae</taxon>
        <taxon>Lemnoideae</taxon>
        <taxon>Spirodela</taxon>
    </lineage>
</organism>